<name>A0A2P2BU55_9FIRM</name>
<feature type="transmembrane region" description="Helical" evidence="1">
    <location>
        <begin position="76"/>
        <end position="98"/>
    </location>
</feature>
<dbReference type="Proteomes" id="UP000245695">
    <property type="component" value="Chromosome 1"/>
</dbReference>
<feature type="domain" description="Acyltransferase 3" evidence="2">
    <location>
        <begin position="5"/>
        <end position="325"/>
    </location>
</feature>
<reference evidence="3 4" key="1">
    <citation type="submission" date="2014-09" db="EMBL/GenBank/DDBJ databases">
        <authorList>
            <person name="Hornung B.V."/>
        </authorList>
    </citation>
    <scope>NUCLEOTIDE SEQUENCE [LARGE SCALE GENOMIC DNA]</scope>
    <source>
        <strain evidence="3 4">FRIFI</strain>
    </source>
</reference>
<sequence>MRDKKLDIYRGLIMMYVVGVIHTLFWFPVSNHVLKSLFLFEMAVVFFITGASYSLSSKKSYIKYLISRVPRVIVPYLIFGLFVIFIQYIAYILGTSITDSPINIFVYDTLHPLKKPGIFIPFITWHLWFMPVYLLLVPFIPPMFKLFESLKGIFKFIPLLFIAILVFYFENTTLNIDFKSVIFYAFWIYTGFFYTKFKDVNISVVKNIAISLILFIALVLIVKGDRYVLNMSTNKFPPNFAFLVFTMTAFSFLYMFRKVILKFGDLPYIRNIVDIYSAYGFTLYLYQPFTYLLLQPIYLYLFNLTGYNFVLRCALTLINIVAVILINIIFAKTFGRFENFKLKFNSSNINIKNNMDMKKAS</sequence>
<keyword evidence="1" id="KW-0472">Membrane</keyword>
<keyword evidence="3" id="KW-0808">Transferase</keyword>
<dbReference type="AlphaFoldDB" id="A0A2P2BU55"/>
<keyword evidence="1" id="KW-0812">Transmembrane</keyword>
<feature type="transmembrane region" description="Helical" evidence="1">
    <location>
        <begin position="152"/>
        <end position="169"/>
    </location>
</feature>
<feature type="transmembrane region" description="Helical" evidence="1">
    <location>
        <begin position="12"/>
        <end position="30"/>
    </location>
</feature>
<dbReference type="KEGG" id="rhom:FRIFI_2377"/>
<feature type="transmembrane region" description="Helical" evidence="1">
    <location>
        <begin position="181"/>
        <end position="197"/>
    </location>
</feature>
<feature type="transmembrane region" description="Helical" evidence="1">
    <location>
        <begin position="118"/>
        <end position="140"/>
    </location>
</feature>
<evidence type="ECO:0000256" key="1">
    <source>
        <dbReference type="SAM" id="Phobius"/>
    </source>
</evidence>
<feature type="transmembrane region" description="Helical" evidence="1">
    <location>
        <begin position="204"/>
        <end position="224"/>
    </location>
</feature>
<dbReference type="InterPro" id="IPR002656">
    <property type="entry name" value="Acyl_transf_3_dom"/>
</dbReference>
<evidence type="ECO:0000259" key="2">
    <source>
        <dbReference type="Pfam" id="PF01757"/>
    </source>
</evidence>
<feature type="transmembrane region" description="Helical" evidence="1">
    <location>
        <begin position="36"/>
        <end position="55"/>
    </location>
</feature>
<dbReference type="GO" id="GO:0016747">
    <property type="term" value="F:acyltransferase activity, transferring groups other than amino-acyl groups"/>
    <property type="evidence" value="ECO:0007669"/>
    <property type="project" value="InterPro"/>
</dbReference>
<dbReference type="RefSeq" id="WP_166505967.1">
    <property type="nucleotide sequence ID" value="NZ_LN650648.1"/>
</dbReference>
<keyword evidence="1" id="KW-1133">Transmembrane helix</keyword>
<evidence type="ECO:0000313" key="3">
    <source>
        <dbReference type="EMBL" id="CEI73903.1"/>
    </source>
</evidence>
<protein>
    <submittedName>
        <fullName evidence="3">Acyltransferase family</fullName>
    </submittedName>
</protein>
<proteinExistence type="predicted"/>
<feature type="transmembrane region" description="Helical" evidence="1">
    <location>
        <begin position="236"/>
        <end position="256"/>
    </location>
</feature>
<accession>A0A2P2BU55</accession>
<dbReference type="EMBL" id="LN650648">
    <property type="protein sequence ID" value="CEI73903.1"/>
    <property type="molecule type" value="Genomic_DNA"/>
</dbReference>
<gene>
    <name evidence="3" type="ORF">FRIFI_2377</name>
</gene>
<organism evidence="3 4">
    <name type="scientific">Romboutsia hominis</name>
    <dbReference type="NCBI Taxonomy" id="1507512"/>
    <lineage>
        <taxon>Bacteria</taxon>
        <taxon>Bacillati</taxon>
        <taxon>Bacillota</taxon>
        <taxon>Clostridia</taxon>
        <taxon>Peptostreptococcales</taxon>
        <taxon>Peptostreptococcaceae</taxon>
        <taxon>Romboutsia</taxon>
    </lineage>
</organism>
<evidence type="ECO:0000313" key="4">
    <source>
        <dbReference type="Proteomes" id="UP000245695"/>
    </source>
</evidence>
<feature type="transmembrane region" description="Helical" evidence="1">
    <location>
        <begin position="309"/>
        <end position="331"/>
    </location>
</feature>
<keyword evidence="3" id="KW-0012">Acyltransferase</keyword>
<feature type="transmembrane region" description="Helical" evidence="1">
    <location>
        <begin position="268"/>
        <end position="289"/>
    </location>
</feature>
<dbReference type="Pfam" id="PF01757">
    <property type="entry name" value="Acyl_transf_3"/>
    <property type="match status" value="1"/>
</dbReference>
<keyword evidence="4" id="KW-1185">Reference proteome</keyword>